<comment type="caution">
    <text evidence="1">The sequence shown here is derived from an EMBL/GenBank/DDBJ whole genome shotgun (WGS) entry which is preliminary data.</text>
</comment>
<dbReference type="RefSeq" id="WP_200522589.1">
    <property type="nucleotide sequence ID" value="NZ_JAEHNZ010000002.1"/>
</dbReference>
<reference evidence="1 2" key="1">
    <citation type="journal article" date="2021" name="Pathogens">
        <title>Isolation and Characterization of Kingella bonacorsii sp. nov., A Novel Kingella Species Detected in a Stable Periodontitis Subject.</title>
        <authorList>
            <person name="Antezack A."/>
            <person name="Boxberger M."/>
            <person name="Rolland C."/>
            <person name="Monnet-Corti V."/>
            <person name="La Scola B."/>
        </authorList>
    </citation>
    <scope>NUCLEOTIDE SEQUENCE [LARGE SCALE GENOMIC DNA]</scope>
    <source>
        <strain evidence="1 2">Marseille-Q4569</strain>
    </source>
</reference>
<keyword evidence="1" id="KW-0540">Nuclease</keyword>
<proteinExistence type="predicted"/>
<gene>
    <name evidence="1" type="ORF">JDW22_08030</name>
</gene>
<protein>
    <submittedName>
        <fullName evidence="1">Restriction endonuclease</fullName>
    </submittedName>
</protein>
<keyword evidence="1" id="KW-0255">Endonuclease</keyword>
<sequence>MLAVMSASEKLAAAQALFVETLLAALPQKAACTVSGAGGSFEAEVAYSPGLDLWYAMQPQGKKCWNDFGIGQPVAGKKVSIAAEINFPAEGLNRAVSGVFAEDSNGGVWVLHRGKIRGGKALFFQYYQGETLTADDGGKPDTFALIGSLNDTAFPAKLAAFVHQILAIKTAAKHAAV</sequence>
<evidence type="ECO:0000313" key="1">
    <source>
        <dbReference type="EMBL" id="MBK0396523.1"/>
    </source>
</evidence>
<dbReference type="Proteomes" id="UP000614058">
    <property type="component" value="Unassembled WGS sequence"/>
</dbReference>
<organism evidence="1 2">
    <name type="scientific">Kingella bonacorsii</name>
    <dbReference type="NCBI Taxonomy" id="2796361"/>
    <lineage>
        <taxon>Bacteria</taxon>
        <taxon>Pseudomonadati</taxon>
        <taxon>Pseudomonadota</taxon>
        <taxon>Betaproteobacteria</taxon>
        <taxon>Neisseriales</taxon>
        <taxon>Neisseriaceae</taxon>
        <taxon>Kingella</taxon>
    </lineage>
</organism>
<name>A0ABS1BTP3_9NEIS</name>
<evidence type="ECO:0000313" key="2">
    <source>
        <dbReference type="Proteomes" id="UP000614058"/>
    </source>
</evidence>
<keyword evidence="1" id="KW-0378">Hydrolase</keyword>
<dbReference type="EMBL" id="JAEHNZ010000002">
    <property type="protein sequence ID" value="MBK0396523.1"/>
    <property type="molecule type" value="Genomic_DNA"/>
</dbReference>
<dbReference type="GO" id="GO:0004519">
    <property type="term" value="F:endonuclease activity"/>
    <property type="evidence" value="ECO:0007669"/>
    <property type="project" value="UniProtKB-KW"/>
</dbReference>
<accession>A0ABS1BTP3</accession>
<keyword evidence="2" id="KW-1185">Reference proteome</keyword>